<comment type="caution">
    <text evidence="1">The sequence shown here is derived from an EMBL/GenBank/DDBJ whole genome shotgun (WGS) entry which is preliminary data.</text>
</comment>
<gene>
    <name evidence="1" type="ORF">MEDL_8238</name>
</gene>
<dbReference type="Proteomes" id="UP000683360">
    <property type="component" value="Unassembled WGS sequence"/>
</dbReference>
<dbReference type="AlphaFoldDB" id="A0A8S3QHQ0"/>
<proteinExistence type="predicted"/>
<dbReference type="EMBL" id="CAJPWZ010000459">
    <property type="protein sequence ID" value="CAG2193297.1"/>
    <property type="molecule type" value="Genomic_DNA"/>
</dbReference>
<organism evidence="1 2">
    <name type="scientific">Mytilus edulis</name>
    <name type="common">Blue mussel</name>
    <dbReference type="NCBI Taxonomy" id="6550"/>
    <lineage>
        <taxon>Eukaryota</taxon>
        <taxon>Metazoa</taxon>
        <taxon>Spiralia</taxon>
        <taxon>Lophotrochozoa</taxon>
        <taxon>Mollusca</taxon>
        <taxon>Bivalvia</taxon>
        <taxon>Autobranchia</taxon>
        <taxon>Pteriomorphia</taxon>
        <taxon>Mytilida</taxon>
        <taxon>Mytiloidea</taxon>
        <taxon>Mytilidae</taxon>
        <taxon>Mytilinae</taxon>
        <taxon>Mytilus</taxon>
    </lineage>
</organism>
<accession>A0A8S3QHQ0</accession>
<sequence length="186" mass="21850">MDIVDENNDFIEDTKKVIDGPEDGGYFDEDDFNSVADKTGDFWDEPMFNKHPLIKDKFVTKNYRSHQDGLDLEGDIDHHQNLLRIDVGGSINPHIVYDFSVDFYMDQEPDTEDHLFLLKKEKSHEKYHLAVIKMFRNWCKIVKKLAGVKMFRNWCKIVKKLASVKMFRNWCKIVKKLAGVKMFGNV</sequence>
<protein>
    <submittedName>
        <fullName evidence="1">Uncharacterized protein</fullName>
    </submittedName>
</protein>
<name>A0A8S3QHQ0_MYTED</name>
<evidence type="ECO:0000313" key="1">
    <source>
        <dbReference type="EMBL" id="CAG2193297.1"/>
    </source>
</evidence>
<reference evidence="1" key="1">
    <citation type="submission" date="2021-03" db="EMBL/GenBank/DDBJ databases">
        <authorList>
            <person name="Bekaert M."/>
        </authorList>
    </citation>
    <scope>NUCLEOTIDE SEQUENCE</scope>
</reference>
<evidence type="ECO:0000313" key="2">
    <source>
        <dbReference type="Proteomes" id="UP000683360"/>
    </source>
</evidence>
<keyword evidence="2" id="KW-1185">Reference proteome</keyword>